<evidence type="ECO:0000256" key="5">
    <source>
        <dbReference type="ARBA" id="ARBA00022505"/>
    </source>
</evidence>
<dbReference type="Gene3D" id="3.40.228.10">
    <property type="entry name" value="Dimethylsulfoxide Reductase, domain 2"/>
    <property type="match status" value="1"/>
</dbReference>
<evidence type="ECO:0000256" key="9">
    <source>
        <dbReference type="ARBA" id="ARBA00023014"/>
    </source>
</evidence>
<dbReference type="RefSeq" id="WP_043468245.1">
    <property type="nucleotide sequence ID" value="NZ_CP134822.1"/>
</dbReference>
<dbReference type="Pfam" id="PF01568">
    <property type="entry name" value="Molydop_binding"/>
    <property type="match status" value="1"/>
</dbReference>
<dbReference type="AlphaFoldDB" id="A0A420UZ38"/>
<dbReference type="GO" id="GO:0016491">
    <property type="term" value="F:oxidoreductase activity"/>
    <property type="evidence" value="ECO:0007669"/>
    <property type="project" value="UniProtKB-KW"/>
</dbReference>
<dbReference type="InterPro" id="IPR006657">
    <property type="entry name" value="MoPterin_dinucl-bd_dom"/>
</dbReference>
<dbReference type="PROSITE" id="PS51669">
    <property type="entry name" value="4FE4S_MOW_BIS_MGD"/>
    <property type="match status" value="1"/>
</dbReference>
<keyword evidence="6" id="KW-0479">Metal-binding</keyword>
<dbReference type="Gene3D" id="2.20.25.90">
    <property type="entry name" value="ADC-like domains"/>
    <property type="match status" value="1"/>
</dbReference>
<feature type="region of interest" description="Disordered" evidence="11">
    <location>
        <begin position="777"/>
        <end position="826"/>
    </location>
</feature>
<dbReference type="InterPro" id="IPR009010">
    <property type="entry name" value="Asp_de-COase-like_dom_sf"/>
</dbReference>
<dbReference type="SUPFAM" id="SSF50692">
    <property type="entry name" value="ADC-like"/>
    <property type="match status" value="1"/>
</dbReference>
<comment type="cofactor">
    <cofactor evidence="2">
        <name>[4Fe-4S] cluster</name>
        <dbReference type="ChEBI" id="CHEBI:49883"/>
    </cofactor>
</comment>
<evidence type="ECO:0000313" key="13">
    <source>
        <dbReference type="EMBL" id="RKM93216.1"/>
    </source>
</evidence>
<accession>A0A420UZ38</accession>
<dbReference type="EMBL" id="JNAD02000011">
    <property type="protein sequence ID" value="RKM93216.1"/>
    <property type="molecule type" value="Genomic_DNA"/>
</dbReference>
<dbReference type="InterPro" id="IPR006963">
    <property type="entry name" value="Mopterin_OxRdtase_4Fe-4S_dom"/>
</dbReference>
<comment type="cofactor">
    <cofactor evidence="1">
        <name>Mo-bis(molybdopterin guanine dinucleotide)</name>
        <dbReference type="ChEBI" id="CHEBI:60539"/>
    </cofactor>
</comment>
<evidence type="ECO:0000256" key="1">
    <source>
        <dbReference type="ARBA" id="ARBA00001942"/>
    </source>
</evidence>
<keyword evidence="4" id="KW-0004">4Fe-4S</keyword>
<dbReference type="CDD" id="cd02754">
    <property type="entry name" value="MopB_Nitrate-R-NapA-like"/>
    <property type="match status" value="1"/>
</dbReference>
<evidence type="ECO:0000256" key="2">
    <source>
        <dbReference type="ARBA" id="ARBA00001966"/>
    </source>
</evidence>
<sequence>MTDRTVDLWGARTPFGAGERWPERVDRHLTVDESEVHTWVPSVCVLCSNGCGLDIAVSHDGRMVGVRGRARDRVSHGRLGPKGLYGWQAVNSPDRLTRPLVRVAGRLEPADWDTALRAVTDRSRQVLAEHGPLAMAFYTSGQLFAEEYYAQTVIARGGIGTPHLDGNTRLCTATAEWALIESFGSDGDPGSYTDVDLCDTLFLVGHNTAETQTVLWSRVLDRLHGPDRPRLVVADPRLTPTAREADVHLALRPGTNVALLNALLHEIVEHGRLDREFVDAHTTGYEELAAAVADWSPDRAAGICGVPAGDIRAAARILGTGERLVSTVLQGVYQSHQATAAAVQVNNLHLLRGMIGRPGCTVFQMNGQPTAQNTRETGANGALPAFRNWQNEAHVREIAEAWNVEPLRIPHWAPPTPAMEIFRYCEEGSVKFLWVTGTNPAVSLPELRRIRSVLGRDGLFLVVSDAFRTETAEFADVVLPAALWGEKTGCCTNADRTVHLSEKAVEPPGEARADFDILLEYARRMDLRDKDGGPLLAWRSPEDAWRDFTALTRGRPCDQSALTYERLRGSGGVQWPCTPGAPDGTERLYTDHVFPTRADQCEDYGHDLTTGAQYGAGEYRAHDPAGRARLRPAAYLPPHEPVDETYPLQLTTGRTVHHWHTRTRTGRVPELRRAAPDVWVQLSAEDAGELGIADGDLVRVVSRRGEIEAPAVCRGTRRGVVFAPFHYGYWDQTEPGRHTRAANEATRTEWDPVSKQPLYKYSAVRVQKISSAATALAHGLADSDRQTDAPPPGTLTAEPGAPAGETPGTAGTESTGSTAAGPAGKG</sequence>
<evidence type="ECO:0000313" key="14">
    <source>
        <dbReference type="Proteomes" id="UP000028058"/>
    </source>
</evidence>
<dbReference type="InterPro" id="IPR006656">
    <property type="entry name" value="Mopterin_OxRdtase"/>
</dbReference>
<proteinExistence type="inferred from homology"/>
<dbReference type="Gene3D" id="2.40.40.20">
    <property type="match status" value="1"/>
</dbReference>
<gene>
    <name evidence="13" type="ORF">SFRA_022185</name>
</gene>
<dbReference type="GO" id="GO:0051539">
    <property type="term" value="F:4 iron, 4 sulfur cluster binding"/>
    <property type="evidence" value="ECO:0007669"/>
    <property type="project" value="UniProtKB-KW"/>
</dbReference>
<reference evidence="13 14" key="1">
    <citation type="journal article" date="2014" name="Genome Announc.">
        <title>Draft Genome Sequence of Streptomyces fradiae ATCC 19609, a Strain Highly Sensitive to Antibiotics.</title>
        <authorList>
            <person name="Bekker O.B."/>
            <person name="Klimina K.M."/>
            <person name="Vatlin A.A."/>
            <person name="Zakharevich N.V."/>
            <person name="Kasianov A.S."/>
            <person name="Danilenko V.N."/>
        </authorList>
    </citation>
    <scope>NUCLEOTIDE SEQUENCE [LARGE SCALE GENOMIC DNA]</scope>
    <source>
        <strain evidence="13 14">ATCC 19609</strain>
    </source>
</reference>
<dbReference type="PANTHER" id="PTHR43105:SF10">
    <property type="entry name" value="NADH-QUINONE OXIDOREDUCTASE SUBUNIT G"/>
    <property type="match status" value="1"/>
</dbReference>
<evidence type="ECO:0000256" key="10">
    <source>
        <dbReference type="ARBA" id="ARBA00023063"/>
    </source>
</evidence>
<evidence type="ECO:0000256" key="8">
    <source>
        <dbReference type="ARBA" id="ARBA00023004"/>
    </source>
</evidence>
<evidence type="ECO:0000256" key="4">
    <source>
        <dbReference type="ARBA" id="ARBA00022485"/>
    </source>
</evidence>
<dbReference type="PANTHER" id="PTHR43105">
    <property type="entry name" value="RESPIRATORY NITRATE REDUCTASE"/>
    <property type="match status" value="1"/>
</dbReference>
<keyword evidence="8" id="KW-0408">Iron</keyword>
<comment type="similarity">
    <text evidence="3">Belongs to the prokaryotic molybdopterin-containing oxidoreductase family. NasA/NapA/NarB subfamily.</text>
</comment>
<keyword evidence="14" id="KW-1185">Reference proteome</keyword>
<dbReference type="OrthoDB" id="7376058at2"/>
<protein>
    <submittedName>
        <fullName evidence="13">Nitrate reductase</fullName>
    </submittedName>
</protein>
<dbReference type="GO" id="GO:0042128">
    <property type="term" value="P:nitrate assimilation"/>
    <property type="evidence" value="ECO:0007669"/>
    <property type="project" value="UniProtKB-KW"/>
</dbReference>
<keyword evidence="9" id="KW-0411">Iron-sulfur</keyword>
<dbReference type="GO" id="GO:0043546">
    <property type="term" value="F:molybdopterin cofactor binding"/>
    <property type="evidence" value="ECO:0007669"/>
    <property type="project" value="InterPro"/>
</dbReference>
<keyword evidence="5" id="KW-0500">Molybdenum</keyword>
<dbReference type="GO" id="GO:0046872">
    <property type="term" value="F:metal ion binding"/>
    <property type="evidence" value="ECO:0007669"/>
    <property type="project" value="UniProtKB-KW"/>
</dbReference>
<evidence type="ECO:0000256" key="7">
    <source>
        <dbReference type="ARBA" id="ARBA00023002"/>
    </source>
</evidence>
<dbReference type="Proteomes" id="UP000028058">
    <property type="component" value="Unassembled WGS sequence"/>
</dbReference>
<dbReference type="CDD" id="cd02791">
    <property type="entry name" value="MopB_CT_Nitrate-R-NapA-like"/>
    <property type="match status" value="1"/>
</dbReference>
<dbReference type="InterPro" id="IPR050123">
    <property type="entry name" value="Prok_molybdopt-oxidoreductase"/>
</dbReference>
<dbReference type="Pfam" id="PF04879">
    <property type="entry name" value="Molybdop_Fe4S4"/>
    <property type="match status" value="1"/>
</dbReference>
<feature type="domain" description="4Fe-4S Mo/W bis-MGD-type" evidence="12">
    <location>
        <begin position="37"/>
        <end position="94"/>
    </location>
</feature>
<dbReference type="Gene3D" id="3.40.50.740">
    <property type="match status" value="1"/>
</dbReference>
<comment type="caution">
    <text evidence="13">The sequence shown here is derived from an EMBL/GenBank/DDBJ whole genome shotgun (WGS) entry which is preliminary data.</text>
</comment>
<organism evidence="13 14">
    <name type="scientific">Streptomyces xinghaiensis</name>
    <dbReference type="NCBI Taxonomy" id="1038928"/>
    <lineage>
        <taxon>Bacteria</taxon>
        <taxon>Bacillati</taxon>
        <taxon>Actinomycetota</taxon>
        <taxon>Actinomycetes</taxon>
        <taxon>Kitasatosporales</taxon>
        <taxon>Streptomycetaceae</taxon>
        <taxon>Streptomyces</taxon>
    </lineage>
</organism>
<feature type="compositionally biased region" description="Low complexity" evidence="11">
    <location>
        <begin position="796"/>
        <end position="826"/>
    </location>
</feature>
<dbReference type="Pfam" id="PF00384">
    <property type="entry name" value="Molybdopterin"/>
    <property type="match status" value="1"/>
</dbReference>
<evidence type="ECO:0000256" key="3">
    <source>
        <dbReference type="ARBA" id="ARBA00008747"/>
    </source>
</evidence>
<dbReference type="InterPro" id="IPR041957">
    <property type="entry name" value="CT_Nitrate-R-NapA-like"/>
</dbReference>
<name>A0A420UZ38_9ACTN</name>
<evidence type="ECO:0000256" key="11">
    <source>
        <dbReference type="SAM" id="MobiDB-lite"/>
    </source>
</evidence>
<dbReference type="SMART" id="SM00926">
    <property type="entry name" value="Molybdop_Fe4S4"/>
    <property type="match status" value="1"/>
</dbReference>
<keyword evidence="10" id="KW-0534">Nitrate assimilation</keyword>
<keyword evidence="7" id="KW-0560">Oxidoreductase</keyword>
<dbReference type="SUPFAM" id="SSF53706">
    <property type="entry name" value="Formate dehydrogenase/DMSO reductase, domains 1-3"/>
    <property type="match status" value="1"/>
</dbReference>
<evidence type="ECO:0000259" key="12">
    <source>
        <dbReference type="PROSITE" id="PS51669"/>
    </source>
</evidence>
<evidence type="ECO:0000256" key="6">
    <source>
        <dbReference type="ARBA" id="ARBA00022723"/>
    </source>
</evidence>